<proteinExistence type="predicted"/>
<reference evidence="1 2" key="1">
    <citation type="journal article" date="2019" name="Emerg. Microbes Infect.">
        <title>Comprehensive subspecies identification of 175 nontuberculous mycobacteria species based on 7547 genomic profiles.</title>
        <authorList>
            <person name="Matsumoto Y."/>
            <person name="Kinjo T."/>
            <person name="Motooka D."/>
            <person name="Nabeya D."/>
            <person name="Jung N."/>
            <person name="Uechi K."/>
            <person name="Horii T."/>
            <person name="Iida T."/>
            <person name="Fujita J."/>
            <person name="Nakamura S."/>
        </authorList>
    </citation>
    <scope>NUCLEOTIDE SEQUENCE [LARGE SCALE GENOMIC DNA]</scope>
    <source>
        <strain evidence="1 2">JCM 12688</strain>
    </source>
</reference>
<sequence length="135" mass="14472">MAERISSLLRRSVEYLEKEVPDSYRLLVAQLGPMVVELEVDGELFSLRGGDSLEVCDGAAEPGGVRIHTSRAVILDLVDARKGLADAVETGGVSVNGSLDDIERAHESLRAYVHAAVRAPSQPALLAELRAGEHD</sequence>
<dbReference type="AlphaFoldDB" id="A0A7I7WR29"/>
<dbReference type="RefSeq" id="WP_163686946.1">
    <property type="nucleotide sequence ID" value="NZ_AP022608.1"/>
</dbReference>
<evidence type="ECO:0008006" key="3">
    <source>
        <dbReference type="Google" id="ProtNLM"/>
    </source>
</evidence>
<gene>
    <name evidence="1" type="ORF">MGAD_27130</name>
</gene>
<name>A0A7I7WR29_MYCGU</name>
<evidence type="ECO:0000313" key="1">
    <source>
        <dbReference type="EMBL" id="BBZ18378.1"/>
    </source>
</evidence>
<dbReference type="KEGG" id="mgad:MGAD_27130"/>
<organism evidence="1 2">
    <name type="scientific">Mycolicibacterium gadium</name>
    <name type="common">Mycobacterium gadium</name>
    <dbReference type="NCBI Taxonomy" id="1794"/>
    <lineage>
        <taxon>Bacteria</taxon>
        <taxon>Bacillati</taxon>
        <taxon>Actinomycetota</taxon>
        <taxon>Actinomycetes</taxon>
        <taxon>Mycobacteriales</taxon>
        <taxon>Mycobacteriaceae</taxon>
        <taxon>Mycolicibacterium</taxon>
    </lineage>
</organism>
<accession>A0A7I7WR29</accession>
<evidence type="ECO:0000313" key="2">
    <source>
        <dbReference type="Proteomes" id="UP000466187"/>
    </source>
</evidence>
<dbReference type="EMBL" id="AP022608">
    <property type="protein sequence ID" value="BBZ18378.1"/>
    <property type="molecule type" value="Genomic_DNA"/>
</dbReference>
<protein>
    <recommendedName>
        <fullName evidence="3">SCP-2 sterol transfer family protein</fullName>
    </recommendedName>
</protein>
<dbReference type="Proteomes" id="UP000466187">
    <property type="component" value="Chromosome"/>
</dbReference>